<dbReference type="EMBL" id="FZOD01000010">
    <property type="protein sequence ID" value="SNS48334.1"/>
    <property type="molecule type" value="Genomic_DNA"/>
</dbReference>
<protein>
    <recommendedName>
        <fullName evidence="4">Ig-like domain (Group 3)</fullName>
    </recommendedName>
</protein>
<proteinExistence type="predicted"/>
<keyword evidence="3" id="KW-1185">Reference proteome</keyword>
<evidence type="ECO:0000313" key="2">
    <source>
        <dbReference type="EMBL" id="SNS48334.1"/>
    </source>
</evidence>
<dbReference type="RefSeq" id="WP_089207493.1">
    <property type="nucleotide sequence ID" value="NZ_FZOD01000010.1"/>
</dbReference>
<reference evidence="2 3" key="1">
    <citation type="submission" date="2017-06" db="EMBL/GenBank/DDBJ databases">
        <authorList>
            <person name="Kim H.J."/>
            <person name="Triplett B.A."/>
        </authorList>
    </citation>
    <scope>NUCLEOTIDE SEQUENCE [LARGE SCALE GENOMIC DNA]</scope>
    <source>
        <strain evidence="2 3">CGMCC 4.2132</strain>
    </source>
</reference>
<evidence type="ECO:0008006" key="4">
    <source>
        <dbReference type="Google" id="ProtNLM"/>
    </source>
</evidence>
<name>A0A239EWY7_9ACTN</name>
<accession>A0A239EWY7</accession>
<evidence type="ECO:0000256" key="1">
    <source>
        <dbReference type="SAM" id="SignalP"/>
    </source>
</evidence>
<sequence length="151" mass="15415">MRFAKPFTATVLGATLIALPFAGSALADSGHLQPIATVTKDAQPKPTAPSAISLKVAVNPGQVRQGGSYTVSIVAKGAAAGATATVKTPEGRSYQVTIRGRQASKTLTVPSNARPGSKTVTVTVGSKITTAEFTVTTAKNGKNGKKHDVRD</sequence>
<dbReference type="AlphaFoldDB" id="A0A239EWY7"/>
<dbReference type="OrthoDB" id="3531086at2"/>
<keyword evidence="1" id="KW-0732">Signal</keyword>
<feature type="signal peptide" evidence="1">
    <location>
        <begin position="1"/>
        <end position="27"/>
    </location>
</feature>
<dbReference type="Proteomes" id="UP000198282">
    <property type="component" value="Unassembled WGS sequence"/>
</dbReference>
<organism evidence="2 3">
    <name type="scientific">Streptosporangium subroseum</name>
    <dbReference type="NCBI Taxonomy" id="106412"/>
    <lineage>
        <taxon>Bacteria</taxon>
        <taxon>Bacillati</taxon>
        <taxon>Actinomycetota</taxon>
        <taxon>Actinomycetes</taxon>
        <taxon>Streptosporangiales</taxon>
        <taxon>Streptosporangiaceae</taxon>
        <taxon>Streptosporangium</taxon>
    </lineage>
</organism>
<evidence type="ECO:0000313" key="3">
    <source>
        <dbReference type="Proteomes" id="UP000198282"/>
    </source>
</evidence>
<gene>
    <name evidence="2" type="ORF">SAMN05216276_101076</name>
</gene>
<feature type="chain" id="PRO_5013348671" description="Ig-like domain (Group 3)" evidence="1">
    <location>
        <begin position="28"/>
        <end position="151"/>
    </location>
</feature>